<organism evidence="1 2">
    <name type="scientific">Micromonospora siamensis</name>
    <dbReference type="NCBI Taxonomy" id="299152"/>
    <lineage>
        <taxon>Bacteria</taxon>
        <taxon>Bacillati</taxon>
        <taxon>Actinomycetota</taxon>
        <taxon>Actinomycetes</taxon>
        <taxon>Micromonosporales</taxon>
        <taxon>Micromonosporaceae</taxon>
        <taxon>Micromonospora</taxon>
    </lineage>
</organism>
<dbReference type="Proteomes" id="UP000198210">
    <property type="component" value="Chromosome I"/>
</dbReference>
<gene>
    <name evidence="1" type="ORF">GA0074704_4867</name>
</gene>
<sequence>MMTDKEAAALVTIAVRRDNGDGDGERLNERLRSMMWAVADQYAMRKEMLVKIQASRDALAKEWGE</sequence>
<proteinExistence type="predicted"/>
<dbReference type="EMBL" id="LT607751">
    <property type="protein sequence ID" value="SCG73148.1"/>
    <property type="molecule type" value="Genomic_DNA"/>
</dbReference>
<dbReference type="AlphaFoldDB" id="A0A1C5JRK5"/>
<protein>
    <submittedName>
        <fullName evidence="1">Uncharacterized protein</fullName>
    </submittedName>
</protein>
<evidence type="ECO:0000313" key="2">
    <source>
        <dbReference type="Proteomes" id="UP000198210"/>
    </source>
</evidence>
<evidence type="ECO:0000313" key="1">
    <source>
        <dbReference type="EMBL" id="SCG73148.1"/>
    </source>
</evidence>
<name>A0A1C5JRK5_9ACTN</name>
<reference evidence="1 2" key="1">
    <citation type="submission" date="2016-06" db="EMBL/GenBank/DDBJ databases">
        <authorList>
            <person name="Kjaerup R.B."/>
            <person name="Dalgaard T.S."/>
            <person name="Juul-Madsen H.R."/>
        </authorList>
    </citation>
    <scope>NUCLEOTIDE SEQUENCE [LARGE SCALE GENOMIC DNA]</scope>
    <source>
        <strain evidence="1 2">DSM 45097</strain>
    </source>
</reference>
<keyword evidence="2" id="KW-1185">Reference proteome</keyword>
<accession>A0A1C5JRK5</accession>